<keyword evidence="3" id="KW-0677">Repeat</keyword>
<dbReference type="Ensembl" id="ENSFHET00000012977.1">
    <property type="protein sequence ID" value="ENSFHEP00000022402.1"/>
    <property type="gene ID" value="ENSFHEG00000002759.1"/>
</dbReference>
<dbReference type="InterPro" id="IPR018247">
    <property type="entry name" value="EF_Hand_1_Ca_BS"/>
</dbReference>
<dbReference type="InterPro" id="IPR008080">
    <property type="entry name" value="Parvalbumin"/>
</dbReference>
<evidence type="ECO:0000256" key="4">
    <source>
        <dbReference type="ARBA" id="ARBA00022837"/>
    </source>
</evidence>
<feature type="binding site" evidence="5">
    <location>
        <position position="93"/>
    </location>
    <ligand>
        <name>Ca(2+)</name>
        <dbReference type="ChEBI" id="CHEBI:29108"/>
        <label>2</label>
    </ligand>
</feature>
<evidence type="ECO:0000313" key="8">
    <source>
        <dbReference type="Ensembl" id="ENSFHEP00000022402.1"/>
    </source>
</evidence>
<sequence length="107" mass="12064">QYLEVWRTFIKTCTRSLAAPDSFCAKKFFDLSGLSKKSPQDVKKVFGLVDKDHDGFIEEEELKHFLRTFCPGARLLTDKETKAFLSVVDNDGDGRVGADEFQALVLS</sequence>
<evidence type="ECO:0000259" key="7">
    <source>
        <dbReference type="PROSITE" id="PS50222"/>
    </source>
</evidence>
<feature type="binding site" evidence="5">
    <location>
        <position position="61"/>
    </location>
    <ligand>
        <name>Ca(2+)</name>
        <dbReference type="ChEBI" id="CHEBI:29108"/>
        <label>1</label>
    </ligand>
</feature>
<feature type="binding site" evidence="5">
    <location>
        <position position="100"/>
    </location>
    <ligand>
        <name>Ca(2+)</name>
        <dbReference type="ChEBI" id="CHEBI:29108"/>
        <label>1</label>
    </ligand>
</feature>
<dbReference type="InterPro" id="IPR011992">
    <property type="entry name" value="EF-hand-dom_pair"/>
</dbReference>
<dbReference type="GO" id="GO:0005737">
    <property type="term" value="C:cytoplasm"/>
    <property type="evidence" value="ECO:0007669"/>
    <property type="project" value="TreeGrafter"/>
</dbReference>
<dbReference type="GeneTree" id="ENSGT00940000163861"/>
<dbReference type="InterPro" id="IPR002048">
    <property type="entry name" value="EF_hand_dom"/>
</dbReference>
<dbReference type="GO" id="GO:0005509">
    <property type="term" value="F:calcium ion binding"/>
    <property type="evidence" value="ECO:0007669"/>
    <property type="project" value="UniProtKB-UniRule"/>
</dbReference>
<dbReference type="Proteomes" id="UP000265000">
    <property type="component" value="Unplaced"/>
</dbReference>
<reference evidence="8" key="1">
    <citation type="submission" date="2025-08" db="UniProtKB">
        <authorList>
            <consortium name="Ensembl"/>
        </authorList>
    </citation>
    <scope>IDENTIFICATION</scope>
</reference>
<evidence type="ECO:0000256" key="1">
    <source>
        <dbReference type="ARBA" id="ARBA00009753"/>
    </source>
</evidence>
<feature type="binding site" evidence="5">
    <location>
        <position position="91"/>
    </location>
    <ligand>
        <name>Ca(2+)</name>
        <dbReference type="ChEBI" id="CHEBI:29108"/>
        <label>2</label>
    </ligand>
</feature>
<dbReference type="PANTHER" id="PTHR11653:SF4">
    <property type="entry name" value="ONCOMODULIN-2-RELATED"/>
    <property type="match status" value="1"/>
</dbReference>
<reference evidence="8" key="2">
    <citation type="submission" date="2025-09" db="UniProtKB">
        <authorList>
            <consortium name="Ensembl"/>
        </authorList>
    </citation>
    <scope>IDENTIFICATION</scope>
</reference>
<evidence type="ECO:0000256" key="5">
    <source>
        <dbReference type="PIRSR" id="PIRSR608080-1"/>
    </source>
</evidence>
<feature type="binding site" evidence="5">
    <location>
        <position position="89"/>
    </location>
    <ligand>
        <name>Ca(2+)</name>
        <dbReference type="ChEBI" id="CHEBI:29108"/>
        <label>1</label>
    </ligand>
</feature>
<feature type="binding site" evidence="5">
    <location>
        <position position="50"/>
    </location>
    <ligand>
        <name>Ca(2+)</name>
        <dbReference type="ChEBI" id="CHEBI:29108"/>
        <label>1</label>
    </ligand>
</feature>
<evidence type="ECO:0000256" key="6">
    <source>
        <dbReference type="RuleBase" id="RU368048"/>
    </source>
</evidence>
<dbReference type="PANTHER" id="PTHR11653">
    <property type="entry name" value="PARVALBUMIN ALPHA"/>
    <property type="match status" value="1"/>
</dbReference>
<feature type="binding site" evidence="5">
    <location>
        <position position="52"/>
    </location>
    <ligand>
        <name>Ca(2+)</name>
        <dbReference type="ChEBI" id="CHEBI:29108"/>
        <label>1</label>
    </ligand>
</feature>
<dbReference type="PROSITE" id="PS50222">
    <property type="entry name" value="EF_HAND_2"/>
    <property type="match status" value="2"/>
</dbReference>
<accession>A0A3Q2Q8J4</accession>
<keyword evidence="9" id="KW-1185">Reference proteome</keyword>
<organism evidence="8 9">
    <name type="scientific">Fundulus heteroclitus</name>
    <name type="common">Killifish</name>
    <name type="synonym">Mummichog</name>
    <dbReference type="NCBI Taxonomy" id="8078"/>
    <lineage>
        <taxon>Eukaryota</taxon>
        <taxon>Metazoa</taxon>
        <taxon>Chordata</taxon>
        <taxon>Craniata</taxon>
        <taxon>Vertebrata</taxon>
        <taxon>Euteleostomi</taxon>
        <taxon>Actinopterygii</taxon>
        <taxon>Neopterygii</taxon>
        <taxon>Teleostei</taxon>
        <taxon>Neoteleostei</taxon>
        <taxon>Acanthomorphata</taxon>
        <taxon>Ovalentaria</taxon>
        <taxon>Atherinomorphae</taxon>
        <taxon>Cyprinodontiformes</taxon>
        <taxon>Fundulidae</taxon>
        <taxon>Fundulus</taxon>
    </lineage>
</organism>
<name>A0A3Q2Q8J4_FUNHE</name>
<feature type="domain" description="EF-hand" evidence="7">
    <location>
        <begin position="37"/>
        <end position="72"/>
    </location>
</feature>
<evidence type="ECO:0000256" key="2">
    <source>
        <dbReference type="ARBA" id="ARBA00022723"/>
    </source>
</evidence>
<evidence type="ECO:0000313" key="9">
    <source>
        <dbReference type="Proteomes" id="UP000265000"/>
    </source>
</evidence>
<dbReference type="PROSITE" id="PS00018">
    <property type="entry name" value="EF_HAND_1"/>
    <property type="match status" value="2"/>
</dbReference>
<dbReference type="SUPFAM" id="SSF47473">
    <property type="entry name" value="EF-hand"/>
    <property type="match status" value="1"/>
</dbReference>
<evidence type="ECO:0000256" key="3">
    <source>
        <dbReference type="ARBA" id="ARBA00022737"/>
    </source>
</evidence>
<dbReference type="Pfam" id="PF13499">
    <property type="entry name" value="EF-hand_7"/>
    <property type="match status" value="1"/>
</dbReference>
<proteinExistence type="inferred from homology"/>
<comment type="function">
    <text evidence="6">In muscle, parvalbumin is thought to be involved in relaxation after contraction. It binds two calcium ions.</text>
</comment>
<feature type="binding site" evidence="5">
    <location>
        <position position="56"/>
    </location>
    <ligand>
        <name>Ca(2+)</name>
        <dbReference type="ChEBI" id="CHEBI:29108"/>
        <label>1</label>
    </ligand>
</feature>
<dbReference type="PRINTS" id="PR01697">
    <property type="entry name" value="PARVALBUMIN"/>
</dbReference>
<protein>
    <recommendedName>
        <fullName evidence="6">Parvalbumin</fullName>
    </recommendedName>
</protein>
<feature type="domain" description="EF-hand" evidence="7">
    <location>
        <begin position="76"/>
        <end position="107"/>
    </location>
</feature>
<keyword evidence="4 5" id="KW-0106">Calcium</keyword>
<dbReference type="AlphaFoldDB" id="A0A3Q2Q8J4"/>
<comment type="similarity">
    <text evidence="1 6">Belongs to the parvalbumin family.</text>
</comment>
<dbReference type="SMART" id="SM00054">
    <property type="entry name" value="EFh"/>
    <property type="match status" value="2"/>
</dbReference>
<keyword evidence="2 5" id="KW-0479">Metal-binding</keyword>
<dbReference type="Gene3D" id="1.10.238.10">
    <property type="entry name" value="EF-hand"/>
    <property type="match status" value="1"/>
</dbReference>